<dbReference type="HOGENOM" id="CLU_046025_2_1_1"/>
<feature type="transmembrane region" description="Helical" evidence="2">
    <location>
        <begin position="126"/>
        <end position="148"/>
    </location>
</feature>
<evidence type="ECO:0000313" key="5">
    <source>
        <dbReference type="Proteomes" id="UP000027222"/>
    </source>
</evidence>
<reference evidence="5" key="1">
    <citation type="journal article" date="2014" name="Proc. Natl. Acad. Sci. U.S.A.">
        <title>Extensive sampling of basidiomycete genomes demonstrates inadequacy of the white-rot/brown-rot paradigm for wood decay fungi.</title>
        <authorList>
            <person name="Riley R."/>
            <person name="Salamov A.A."/>
            <person name="Brown D.W."/>
            <person name="Nagy L.G."/>
            <person name="Floudas D."/>
            <person name="Held B.W."/>
            <person name="Levasseur A."/>
            <person name="Lombard V."/>
            <person name="Morin E."/>
            <person name="Otillar R."/>
            <person name="Lindquist E.A."/>
            <person name="Sun H."/>
            <person name="LaButti K.M."/>
            <person name="Schmutz J."/>
            <person name="Jabbour D."/>
            <person name="Luo H."/>
            <person name="Baker S.E."/>
            <person name="Pisabarro A.G."/>
            <person name="Walton J.D."/>
            <person name="Blanchette R.A."/>
            <person name="Henrissat B."/>
            <person name="Martin F."/>
            <person name="Cullen D."/>
            <person name="Hibbett D.S."/>
            <person name="Grigoriev I.V."/>
        </authorList>
    </citation>
    <scope>NUCLEOTIDE SEQUENCE [LARGE SCALE GENOMIC DNA]</scope>
    <source>
        <strain evidence="5">CBS 339.88</strain>
    </source>
</reference>
<proteinExistence type="predicted"/>
<dbReference type="Pfam" id="PF20152">
    <property type="entry name" value="DUF6534"/>
    <property type="match status" value="1"/>
</dbReference>
<feature type="transmembrane region" description="Helical" evidence="2">
    <location>
        <begin position="94"/>
        <end position="114"/>
    </location>
</feature>
<evidence type="ECO:0000259" key="3">
    <source>
        <dbReference type="Pfam" id="PF20152"/>
    </source>
</evidence>
<dbReference type="EMBL" id="KL142378">
    <property type="protein sequence ID" value="KDR76716.1"/>
    <property type="molecule type" value="Genomic_DNA"/>
</dbReference>
<evidence type="ECO:0000256" key="1">
    <source>
        <dbReference type="SAM" id="MobiDB-lite"/>
    </source>
</evidence>
<organism evidence="4 5">
    <name type="scientific">Galerina marginata (strain CBS 339.88)</name>
    <dbReference type="NCBI Taxonomy" id="685588"/>
    <lineage>
        <taxon>Eukaryota</taxon>
        <taxon>Fungi</taxon>
        <taxon>Dikarya</taxon>
        <taxon>Basidiomycota</taxon>
        <taxon>Agaricomycotina</taxon>
        <taxon>Agaricomycetes</taxon>
        <taxon>Agaricomycetidae</taxon>
        <taxon>Agaricales</taxon>
        <taxon>Agaricineae</taxon>
        <taxon>Strophariaceae</taxon>
        <taxon>Galerina</taxon>
    </lineage>
</organism>
<name>A0A067T0P2_GALM3</name>
<feature type="transmembrane region" description="Helical" evidence="2">
    <location>
        <begin position="212"/>
        <end position="233"/>
    </location>
</feature>
<dbReference type="OrthoDB" id="2536347at2759"/>
<keyword evidence="2" id="KW-0472">Membrane</keyword>
<feature type="compositionally biased region" description="Low complexity" evidence="1">
    <location>
        <begin position="326"/>
        <end position="335"/>
    </location>
</feature>
<gene>
    <name evidence="4" type="ORF">GALMADRAFT_139610</name>
</gene>
<feature type="transmembrane region" description="Helical" evidence="2">
    <location>
        <begin position="168"/>
        <end position="191"/>
    </location>
</feature>
<keyword evidence="2" id="KW-1133">Transmembrane helix</keyword>
<feature type="domain" description="DUF6534" evidence="3">
    <location>
        <begin position="174"/>
        <end position="262"/>
    </location>
</feature>
<feature type="transmembrane region" description="Helical" evidence="2">
    <location>
        <begin position="55"/>
        <end position="79"/>
    </location>
</feature>
<dbReference type="PANTHER" id="PTHR40465">
    <property type="entry name" value="CHROMOSOME 1, WHOLE GENOME SHOTGUN SEQUENCE"/>
    <property type="match status" value="1"/>
</dbReference>
<feature type="transmembrane region" description="Helical" evidence="2">
    <location>
        <begin position="22"/>
        <end position="43"/>
    </location>
</feature>
<dbReference type="PANTHER" id="PTHR40465:SF1">
    <property type="entry name" value="DUF6534 DOMAIN-CONTAINING PROTEIN"/>
    <property type="match status" value="1"/>
</dbReference>
<protein>
    <recommendedName>
        <fullName evidence="3">DUF6534 domain-containing protein</fullName>
    </recommendedName>
</protein>
<evidence type="ECO:0000256" key="2">
    <source>
        <dbReference type="SAM" id="Phobius"/>
    </source>
</evidence>
<sequence>MASNATFPPLPPHIATKTGPRLLGFLFHWGLFGVLSVQVYLYNIAFPRDYTRNKVMVYSVYVLEVVQTGFMTASAYSVFGTGYGNFSVFDKVQLAWFSVPVISGVVAFIAQAFYAYRISVLSRSRWVPGIIILLALVQLGGSIAWAIIFKQAGLFSRLQVGHYPIFIGIWNGGSALCDVIIAVYMTYYLSVARRTAGTVKSTDVVLKRVIKLVIETGTITAAVAILNLILISLPSHTSYYLVPSESLAKIYSNSMMVVLNSRIRIGAERPVSLAPTNMALSRRGVGAMSEGNAEAGVGIDAYTLSRGVLVTREQVVFPSGSERNLGKNNNSGSGSVSDDLKESPEFGEVALAY</sequence>
<feature type="region of interest" description="Disordered" evidence="1">
    <location>
        <begin position="320"/>
        <end position="353"/>
    </location>
</feature>
<accession>A0A067T0P2</accession>
<keyword evidence="2" id="KW-0812">Transmembrane</keyword>
<keyword evidence="5" id="KW-1185">Reference proteome</keyword>
<dbReference type="InterPro" id="IPR045339">
    <property type="entry name" value="DUF6534"/>
</dbReference>
<evidence type="ECO:0000313" key="4">
    <source>
        <dbReference type="EMBL" id="KDR76716.1"/>
    </source>
</evidence>
<dbReference type="AlphaFoldDB" id="A0A067T0P2"/>
<dbReference type="Proteomes" id="UP000027222">
    <property type="component" value="Unassembled WGS sequence"/>
</dbReference>